<feature type="coiled-coil region" evidence="7">
    <location>
        <begin position="5"/>
        <end position="32"/>
    </location>
</feature>
<dbReference type="RefSeq" id="WP_015818738.1">
    <property type="nucleotide sequence ID" value="NC_012997.1"/>
</dbReference>
<feature type="domain" description="PKS/mFAS DH" evidence="10">
    <location>
        <begin position="944"/>
        <end position="1241"/>
    </location>
</feature>
<keyword evidence="2" id="KW-0596">Phosphopantetheine</keyword>
<dbReference type="Gene3D" id="1.10.1200.10">
    <property type="entry name" value="ACP-like"/>
    <property type="match status" value="1"/>
</dbReference>
<dbReference type="InterPro" id="IPR014030">
    <property type="entry name" value="Ketoacyl_synth_N"/>
</dbReference>
<keyword evidence="12" id="KW-1185">Reference proteome</keyword>
<dbReference type="SMART" id="SM00822">
    <property type="entry name" value="PKS_KR"/>
    <property type="match status" value="1"/>
</dbReference>
<evidence type="ECO:0000313" key="12">
    <source>
        <dbReference type="Proteomes" id="UP000009080"/>
    </source>
</evidence>
<feature type="active site" description="Proton acceptor; for dehydratase activity" evidence="6">
    <location>
        <position position="976"/>
    </location>
</feature>
<dbReference type="PROSITE" id="PS50075">
    <property type="entry name" value="CARRIER"/>
    <property type="match status" value="1"/>
</dbReference>
<evidence type="ECO:0000256" key="5">
    <source>
        <dbReference type="ARBA" id="ARBA00054155"/>
    </source>
</evidence>
<dbReference type="InterPro" id="IPR014043">
    <property type="entry name" value="Acyl_transferase_dom"/>
</dbReference>
<dbReference type="InterPro" id="IPR016039">
    <property type="entry name" value="Thiolase-like"/>
</dbReference>
<evidence type="ECO:0000256" key="7">
    <source>
        <dbReference type="SAM" id="Coils"/>
    </source>
</evidence>
<feature type="region of interest" description="C-terminal hotdog fold" evidence="6">
    <location>
        <begin position="1088"/>
        <end position="1241"/>
    </location>
</feature>
<dbReference type="InterPro" id="IPR036291">
    <property type="entry name" value="NAD(P)-bd_dom_sf"/>
</dbReference>
<dbReference type="Pfam" id="PF21089">
    <property type="entry name" value="PKS_DH_N"/>
    <property type="match status" value="1"/>
</dbReference>
<dbReference type="SMART" id="SM00827">
    <property type="entry name" value="PKS_AT"/>
    <property type="match status" value="1"/>
</dbReference>
<dbReference type="GO" id="GO:0005737">
    <property type="term" value="C:cytoplasm"/>
    <property type="evidence" value="ECO:0007669"/>
    <property type="project" value="TreeGrafter"/>
</dbReference>
<dbReference type="GO" id="GO:0005886">
    <property type="term" value="C:plasma membrane"/>
    <property type="evidence" value="ECO:0007669"/>
    <property type="project" value="TreeGrafter"/>
</dbReference>
<dbReference type="InterPro" id="IPR020841">
    <property type="entry name" value="PKS_Beta-ketoAc_synthase_dom"/>
</dbReference>
<dbReference type="GO" id="GO:0031177">
    <property type="term" value="F:phosphopantetheine binding"/>
    <property type="evidence" value="ECO:0007669"/>
    <property type="project" value="InterPro"/>
</dbReference>
<reference evidence="11 12" key="1">
    <citation type="journal article" date="2009" name="PLoS ONE">
        <title>The complete genome of Teredinibacter turnerae T7901: an intracellular endosymbiont of marine wood-boring bivalves (shipworms).</title>
        <authorList>
            <person name="Yang J.C."/>
            <person name="Madupu R."/>
            <person name="Durkin A.S."/>
            <person name="Ekborg N.A."/>
            <person name="Pedamallu C.S."/>
            <person name="Hostetler J.B."/>
            <person name="Radune D."/>
            <person name="Toms B.S."/>
            <person name="Henrissat B."/>
            <person name="Coutinho P.M."/>
            <person name="Schwarz S."/>
            <person name="Field L."/>
            <person name="Trindade-Silva A.E."/>
            <person name="Soares C.A.G."/>
            <person name="Elshahawi S."/>
            <person name="Hanora A."/>
            <person name="Schmidt E.W."/>
            <person name="Haygood M.G."/>
            <person name="Posfai J."/>
            <person name="Benner J."/>
            <person name="Madinger C."/>
            <person name="Nove J."/>
            <person name="Anton B."/>
            <person name="Chaudhary K."/>
            <person name="Foster J."/>
            <person name="Holman A."/>
            <person name="Kumar S."/>
            <person name="Lessard P.A."/>
            <person name="Luyten Y.A."/>
            <person name="Slatko B."/>
            <person name="Wood N."/>
            <person name="Wu B."/>
            <person name="Teplitski M."/>
            <person name="Mougous J.D."/>
            <person name="Ward N."/>
            <person name="Eisen J.A."/>
            <person name="Badger J.H."/>
            <person name="Distel D.L."/>
        </authorList>
    </citation>
    <scope>NUCLEOTIDE SEQUENCE [LARGE SCALE GENOMIC DNA]</scope>
    <source>
        <strain evidence="12">ATCC 39867 / T7901</strain>
    </source>
</reference>
<evidence type="ECO:0000256" key="2">
    <source>
        <dbReference type="ARBA" id="ARBA00022450"/>
    </source>
</evidence>
<dbReference type="KEGG" id="ttu:TERTU_2380"/>
<dbReference type="Pfam" id="PF00698">
    <property type="entry name" value="Acyl_transf_1"/>
    <property type="match status" value="1"/>
</dbReference>
<dbReference type="InterPro" id="IPR016036">
    <property type="entry name" value="Malonyl_transacylase_ACP-bd"/>
</dbReference>
<evidence type="ECO:0000256" key="1">
    <source>
        <dbReference type="ARBA" id="ARBA00006484"/>
    </source>
</evidence>
<dbReference type="InterPro" id="IPR006162">
    <property type="entry name" value="Ppantetheine_attach_site"/>
</dbReference>
<dbReference type="InterPro" id="IPR036736">
    <property type="entry name" value="ACP-like_sf"/>
</dbReference>
<dbReference type="SUPFAM" id="SSF53901">
    <property type="entry name" value="Thiolase-like"/>
    <property type="match status" value="1"/>
</dbReference>
<dbReference type="InterPro" id="IPR049900">
    <property type="entry name" value="PKS_mFAS_DH"/>
</dbReference>
<dbReference type="PROSITE" id="PS52004">
    <property type="entry name" value="KS3_2"/>
    <property type="match status" value="1"/>
</dbReference>
<comment type="function">
    <text evidence="5">Involved in production of the polyketide antibiotic thailandamide.</text>
</comment>
<organism evidence="11 12">
    <name type="scientific">Teredinibacter turnerae (strain ATCC 39867 / T7901)</name>
    <dbReference type="NCBI Taxonomy" id="377629"/>
    <lineage>
        <taxon>Bacteria</taxon>
        <taxon>Pseudomonadati</taxon>
        <taxon>Pseudomonadota</taxon>
        <taxon>Gammaproteobacteria</taxon>
        <taxon>Cellvibrionales</taxon>
        <taxon>Cellvibrionaceae</taxon>
        <taxon>Teredinibacter</taxon>
    </lineage>
</organism>
<gene>
    <name evidence="11" type="ordered locus">TERTU_2380</name>
</gene>
<dbReference type="InterPro" id="IPR016035">
    <property type="entry name" value="Acyl_Trfase/lysoPLipase"/>
</dbReference>
<dbReference type="InterPro" id="IPR001227">
    <property type="entry name" value="Ac_transferase_dom_sf"/>
</dbReference>
<dbReference type="Gene3D" id="3.40.47.10">
    <property type="match status" value="1"/>
</dbReference>
<dbReference type="Gene3D" id="3.40.50.720">
    <property type="entry name" value="NAD(P)-binding Rossmann-like Domain"/>
    <property type="match status" value="1"/>
</dbReference>
<evidence type="ECO:0000259" key="9">
    <source>
        <dbReference type="PROSITE" id="PS52004"/>
    </source>
</evidence>
<dbReference type="SUPFAM" id="SSF47336">
    <property type="entry name" value="ACP-like"/>
    <property type="match status" value="1"/>
</dbReference>
<evidence type="ECO:0000256" key="3">
    <source>
        <dbReference type="ARBA" id="ARBA00022553"/>
    </source>
</evidence>
<dbReference type="Pfam" id="PF00109">
    <property type="entry name" value="ketoacyl-synt"/>
    <property type="match status" value="1"/>
</dbReference>
<dbReference type="PROSITE" id="PS00012">
    <property type="entry name" value="PHOSPHOPANTETHEINE"/>
    <property type="match status" value="1"/>
</dbReference>
<dbReference type="Pfam" id="PF16197">
    <property type="entry name" value="KAsynt_C_assoc"/>
    <property type="match status" value="1"/>
</dbReference>
<dbReference type="InterPro" id="IPR057326">
    <property type="entry name" value="KR_dom"/>
</dbReference>
<dbReference type="GO" id="GO:0006633">
    <property type="term" value="P:fatty acid biosynthetic process"/>
    <property type="evidence" value="ECO:0007669"/>
    <property type="project" value="TreeGrafter"/>
</dbReference>
<dbReference type="Pfam" id="PF08659">
    <property type="entry name" value="KR"/>
    <property type="match status" value="1"/>
</dbReference>
<dbReference type="Pfam" id="PF00550">
    <property type="entry name" value="PP-binding"/>
    <property type="match status" value="1"/>
</dbReference>
<proteinExistence type="inferred from homology"/>
<evidence type="ECO:0000256" key="4">
    <source>
        <dbReference type="ARBA" id="ARBA00022679"/>
    </source>
</evidence>
<feature type="active site" description="Proton donor; for dehydratase activity" evidence="6">
    <location>
        <position position="1151"/>
    </location>
</feature>
<dbReference type="InterPro" id="IPR014031">
    <property type="entry name" value="Ketoacyl_synth_C"/>
</dbReference>
<feature type="domain" description="Ketosynthase family 3 (KS3)" evidence="9">
    <location>
        <begin position="34"/>
        <end position="461"/>
    </location>
</feature>
<dbReference type="Pfam" id="PF02801">
    <property type="entry name" value="Ketoacyl-synt_C"/>
    <property type="match status" value="1"/>
</dbReference>
<dbReference type="SMART" id="SM00826">
    <property type="entry name" value="PKS_DH"/>
    <property type="match status" value="1"/>
</dbReference>
<dbReference type="SUPFAM" id="SSF52151">
    <property type="entry name" value="FabD/lysophospholipase-like"/>
    <property type="match status" value="1"/>
</dbReference>
<dbReference type="SMART" id="SM01294">
    <property type="entry name" value="PKS_PP_betabranch"/>
    <property type="match status" value="1"/>
</dbReference>
<comment type="similarity">
    <text evidence="1">Belongs to the short-chain dehydrogenases/reductases (SDR) family.</text>
</comment>
<sequence>MEASKQDMRVLLENALVKIRGLKQELEETKKQRNEPIALVGIGCRFPGDADDSAAFWDLLRNGSCAIEPLPKSRWNLDHYLDSDPEAPGRMYTAAGAFIQDYDKFDPAFFGLTPREAQAMDPQHRLMLEVCYQGLEDAGIDVHSLAESKTAVIMGMGSDDYSRFSTSSMDEETIDAYTSLGSARSIGVGRIAYVLGLQGPAFQLDTSCSSSLLAVHLACQSLRNGEADLVLAGGVNLMLTPELSISFSKLRALSPTGSCRTFDEKADGYVRGEGCGVVVLKRLSDAQVDGDNIIAVIRGSAANHDGKSNGMTAPNGAAQEKVINAALENAGVDASQVQYVEAHGTGTPLGDPIEVLSLGRVYGAAHSQDNPLYIGSVKASVGHLEAGAGVAALIKTALAIRNATIPPHVNFDTPNPHIPWQRLPIKVPTQAREWPADSDVRRAAISAFGMSGTNVHVVIESAPPVDANTQDAIRGEKPHRDRQHHMLLLSAKSPQSLRDLTRRYQQWFDKTNADFADLCYSANTGRAKYPYRAALIAKDCTDARMQNAAMLDSNSEPARQNGGRKKVAFLFSGQGAQYVGMGRELYASSAVFRDHFDRCAALIDAQLGCDLKAIMWPTEAEEDRSSAMLNQTLYTQPALFALEVSLARLWLSWDVSPTLLIGHSVGEFAAACIAGVYSLADGIKLICARARLMSSLAGGGKMAAVEISGDDIQPYLSTYSGRISIAAVNSPRQVVISGEGPAIDELTGRLVEEGRTVTALDVSHAFHSDLMQPMLAGFREVAEQVSYKAPAIAVLSNVSGTSAGAAMASADYWVSHVCASVLFYRGIEQAQQMGCQYYIEIGPKPVLLGMAQDSLSGDAVLLPSLRYRHSEWQTLLRSVGDAFVHGLDFNFAALDNDFSRSRVPLPGYPFERTAYWLSGPTVSRYQEPSRDTQPLAESVPTNGHPLIGTKLVLPFQNSQRYQQTLRVNQPPYMADHKLFDGVLVAAASHLSALLSAAKDHGNGSTSCLTDVVFMKPMVLREHAPLRMQLIVNPIDGQSASAELVSFQTEDLDGDNIARNVVAKFRAAGTAESSAETSVLKQSLQQRFPKPTLGEEFYRTVGTGFSFGDRFKCMKAAWQGENEALCEIKPARELQALDAAVAEYEIYPGMLDACFQLLGGLMNRRINTADQTYVPFSVAELNFNHALAQDEPLWCYVKLHDEGAEEDAASLRGDLVLWQGESRVIARISNFEFKMIHNEAMRASMGVAAPRDYYCIDWEPKSRAPSVSATVTSEEVWLIFSDGDAVAEDVSRRARDAGVRCITVNHSENFLAQGDRYWVNSLSKSDFLALAQAIKDEPGVDAVDRVIYLWPLGTDAQEQPLQPLLYGACGGLIHWLQVQDESGLNSDRKPTKVTLVSRNAQSESASTPVESLVGGAMWGFGNALRLERSDLECVNIDLAVEEVEPAADLLDALWRELAADDNEQRVQLAGELRSVARLQSCKLDAAPAKAPAIHGSCAYLVTGAMGGLGRALLPWLVAAGAEQLIIPMHRALKPEESNWLAELGAEITIIPADIASSHGADAISAVLRQLRLPLAGVFHLAGRVHDQAMNQMEWSSFQHVLEAKAIGGWQLLNVLRNLPDRKALEFVLLFSSASATLGSAGQLNYASANAFLDRLASVGRAEGMPFSSIAWSLWSGEGMGSDDGLVQRLKRSGLSPIATADGLEILTEVIASRPPQVSVIPAHWQDYVRSYCNNQIPTFLSRLVSPNQKLAATNSGAADERAFVQEIAALPEAARPKAVLDAVLKEIARVMSFNTSAGFDVERPLQEVGMDSLMAVEIRNGLGRLLATTLPTATLFKYPTAKALAEFLLQDYFQNDQETAEAQPEDKDPQAEALLNLDRLGELSDSEIDALLDNVS</sequence>
<dbReference type="HOGENOM" id="CLU_000022_35_2_6"/>
<dbReference type="SMART" id="SM00825">
    <property type="entry name" value="PKS_KS"/>
    <property type="match status" value="1"/>
</dbReference>
<dbReference type="Pfam" id="PF14765">
    <property type="entry name" value="PS-DH"/>
    <property type="match status" value="1"/>
</dbReference>
<dbReference type="SMART" id="SM00823">
    <property type="entry name" value="PKS_PP"/>
    <property type="match status" value="1"/>
</dbReference>
<dbReference type="InterPro" id="IPR013968">
    <property type="entry name" value="PKS_KR"/>
</dbReference>
<dbReference type="eggNOG" id="COG3321">
    <property type="taxonomic scope" value="Bacteria"/>
</dbReference>
<accession>C5BKB9</accession>
<dbReference type="PANTHER" id="PTHR43775:SF37">
    <property type="entry name" value="SI:DKEY-61P9.11"/>
    <property type="match status" value="1"/>
</dbReference>
<dbReference type="InterPro" id="IPR020807">
    <property type="entry name" value="PKS_DH"/>
</dbReference>
<feature type="domain" description="Carrier" evidence="8">
    <location>
        <begin position="1773"/>
        <end position="1851"/>
    </location>
</feature>
<dbReference type="GO" id="GO:0071770">
    <property type="term" value="P:DIM/DIP cell wall layer assembly"/>
    <property type="evidence" value="ECO:0007669"/>
    <property type="project" value="TreeGrafter"/>
</dbReference>
<dbReference type="CDD" id="cd08955">
    <property type="entry name" value="KR_2_FAS_SDR_x"/>
    <property type="match status" value="1"/>
</dbReference>
<dbReference type="FunFam" id="3.40.366.10:FF:000002">
    <property type="entry name" value="Probable polyketide synthase 2"/>
    <property type="match status" value="1"/>
</dbReference>
<evidence type="ECO:0000259" key="10">
    <source>
        <dbReference type="PROSITE" id="PS52019"/>
    </source>
</evidence>
<dbReference type="SUPFAM" id="SSF51735">
    <property type="entry name" value="NAD(P)-binding Rossmann-fold domains"/>
    <property type="match status" value="2"/>
</dbReference>
<feature type="region of interest" description="N-terminal hotdog fold" evidence="6">
    <location>
        <begin position="944"/>
        <end position="1071"/>
    </location>
</feature>
<evidence type="ECO:0000259" key="8">
    <source>
        <dbReference type="PROSITE" id="PS50075"/>
    </source>
</evidence>
<dbReference type="FunFam" id="3.40.47.10:FF:000019">
    <property type="entry name" value="Polyketide synthase type I"/>
    <property type="match status" value="1"/>
</dbReference>
<dbReference type="Gene3D" id="3.30.70.3290">
    <property type="match status" value="1"/>
</dbReference>
<evidence type="ECO:0000256" key="6">
    <source>
        <dbReference type="PROSITE-ProRule" id="PRU01363"/>
    </source>
</evidence>
<name>C5BKB9_TERTT</name>
<dbReference type="PANTHER" id="PTHR43775">
    <property type="entry name" value="FATTY ACID SYNTHASE"/>
    <property type="match status" value="1"/>
</dbReference>
<dbReference type="InterPro" id="IPR049551">
    <property type="entry name" value="PKS_DH_C"/>
</dbReference>
<evidence type="ECO:0000313" key="11">
    <source>
        <dbReference type="EMBL" id="ACR12626.1"/>
    </source>
</evidence>
<dbReference type="InterPro" id="IPR009081">
    <property type="entry name" value="PP-bd_ACP"/>
</dbReference>
<dbReference type="CDD" id="cd00833">
    <property type="entry name" value="PKS"/>
    <property type="match status" value="1"/>
</dbReference>
<dbReference type="Gene3D" id="3.40.366.10">
    <property type="entry name" value="Malonyl-Coenzyme A Acyl Carrier Protein, domain 2"/>
    <property type="match status" value="1"/>
</dbReference>
<dbReference type="Proteomes" id="UP000009080">
    <property type="component" value="Chromosome"/>
</dbReference>
<dbReference type="PROSITE" id="PS52019">
    <property type="entry name" value="PKS_MFAS_DH"/>
    <property type="match status" value="1"/>
</dbReference>
<dbReference type="InterPro" id="IPR032821">
    <property type="entry name" value="PKS_assoc"/>
</dbReference>
<dbReference type="InterPro" id="IPR020806">
    <property type="entry name" value="PKS_PP-bd"/>
</dbReference>
<dbReference type="GO" id="GO:0004312">
    <property type="term" value="F:fatty acid synthase activity"/>
    <property type="evidence" value="ECO:0007669"/>
    <property type="project" value="TreeGrafter"/>
</dbReference>
<dbReference type="InterPro" id="IPR049552">
    <property type="entry name" value="PKS_DH_N"/>
</dbReference>
<keyword evidence="4" id="KW-0808">Transferase</keyword>
<dbReference type="OrthoDB" id="9778690at2"/>
<dbReference type="EMBL" id="CP001614">
    <property type="protein sequence ID" value="ACR12626.1"/>
    <property type="molecule type" value="Genomic_DNA"/>
</dbReference>
<dbReference type="eggNOG" id="COG1028">
    <property type="taxonomic scope" value="Bacteria"/>
</dbReference>
<keyword evidence="7" id="KW-0175">Coiled coil</keyword>
<dbReference type="SUPFAM" id="SSF55048">
    <property type="entry name" value="Probable ACP-binding domain of malonyl-CoA ACP transacylase"/>
    <property type="match status" value="1"/>
</dbReference>
<protein>
    <submittedName>
        <fullName evidence="11">Modular polyketide synthase, type I PKS</fullName>
    </submittedName>
</protein>
<dbReference type="InterPro" id="IPR042104">
    <property type="entry name" value="PKS_dehydratase_sf"/>
</dbReference>
<dbReference type="STRING" id="377629.TERTU_2380"/>
<keyword evidence="3" id="KW-0597">Phosphoprotein</keyword>
<dbReference type="Gene3D" id="3.10.129.110">
    <property type="entry name" value="Polyketide synthase dehydratase"/>
    <property type="match status" value="1"/>
</dbReference>
<dbReference type="InterPro" id="IPR050091">
    <property type="entry name" value="PKS_NRPS_Biosynth_Enz"/>
</dbReference>